<comment type="similarity">
    <text evidence="2">Belongs to the CDC45 family.</text>
</comment>
<evidence type="ECO:0000256" key="2">
    <source>
        <dbReference type="ARBA" id="ARBA00010727"/>
    </source>
</evidence>
<evidence type="ECO:0000256" key="5">
    <source>
        <dbReference type="ARBA" id="ARBA00023306"/>
    </source>
</evidence>
<feature type="region of interest" description="Disordered" evidence="6">
    <location>
        <begin position="170"/>
        <end position="189"/>
    </location>
</feature>
<comment type="subcellular location">
    <subcellularLocation>
        <location evidence="1">Nucleus</location>
    </subcellularLocation>
</comment>
<keyword evidence="5" id="KW-0131">Cell cycle</keyword>
<comment type="caution">
    <text evidence="7">The sequence shown here is derived from an EMBL/GenBank/DDBJ whole genome shotgun (WGS) entry which is preliminary data.</text>
</comment>
<reference evidence="7 8" key="1">
    <citation type="submission" date="2022-07" db="EMBL/GenBank/DDBJ databases">
        <title>Genome-wide signatures of adaptation to extreme environments.</title>
        <authorList>
            <person name="Cho C.H."/>
            <person name="Yoon H.S."/>
        </authorList>
    </citation>
    <scope>NUCLEOTIDE SEQUENCE [LARGE SCALE GENOMIC DNA]</scope>
    <source>
        <strain evidence="7 8">108.79 E11</strain>
    </source>
</reference>
<dbReference type="AlphaFoldDB" id="A0AAV9IP92"/>
<dbReference type="Pfam" id="PF02724">
    <property type="entry name" value="CDC45"/>
    <property type="match status" value="1"/>
</dbReference>
<proteinExistence type="inferred from homology"/>
<organism evidence="7 8">
    <name type="scientific">Galdieria yellowstonensis</name>
    <dbReference type="NCBI Taxonomy" id="3028027"/>
    <lineage>
        <taxon>Eukaryota</taxon>
        <taxon>Rhodophyta</taxon>
        <taxon>Bangiophyceae</taxon>
        <taxon>Galdieriales</taxon>
        <taxon>Galdieriaceae</taxon>
        <taxon>Galdieria</taxon>
    </lineage>
</organism>
<evidence type="ECO:0000313" key="8">
    <source>
        <dbReference type="Proteomes" id="UP001300502"/>
    </source>
</evidence>
<evidence type="ECO:0000256" key="3">
    <source>
        <dbReference type="ARBA" id="ARBA00022705"/>
    </source>
</evidence>
<evidence type="ECO:0000256" key="1">
    <source>
        <dbReference type="ARBA" id="ARBA00004123"/>
    </source>
</evidence>
<dbReference type="PANTHER" id="PTHR10507">
    <property type="entry name" value="CDC45-RELATED PROTEIN"/>
    <property type="match status" value="1"/>
</dbReference>
<evidence type="ECO:0000256" key="6">
    <source>
        <dbReference type="SAM" id="MobiDB-lite"/>
    </source>
</evidence>
<name>A0AAV9IP92_9RHOD</name>
<evidence type="ECO:0000256" key="4">
    <source>
        <dbReference type="ARBA" id="ARBA00023242"/>
    </source>
</evidence>
<dbReference type="GO" id="GO:0006270">
    <property type="term" value="P:DNA replication initiation"/>
    <property type="evidence" value="ECO:0007669"/>
    <property type="project" value="InterPro"/>
</dbReference>
<sequence>MLVTRSKFADVWNMMRKQCLRNNHPVLVFVTCTVDAVCSCKILTELLKRDFISFQVYPVFSYAQLKQLFSQLDEKQSSWEFSLFIELGATVDLLQLLKAEMSKYLLVWDTQRPYHLRNLESKNVFLFDRHSQESWAKRVKTLPFVGLENEFGFVRGPNNAFMMEDAASLLDEEDEREEEEDISRETDDETVASFHWDNESCSLWDELKDEETNSRWERWLPTISRSNNTSNEDPNNPRQEHSIAMSPHELEDTLKCSKEALLYYAKLGWDACSSSILTYVLARDINQGTLSHVWLAILGLTDHFLDNHILKGDYEMQISFLKTELERYQTTTTTEKEEDPSPLGMLSTSFPSCENEMTSSDCFGGGGCGGGIDDKSRIVYSMEWKIELMRHWTFYESLMHSRLFVSHFATWKQQGQRDVLELLAILGIPLKDAKQTWNHMNVRCKRLLQSKFPVACRHFGLYDICFPSFIRVFSDGSCFSAMDVVLAIRSSLLFSGEAYMDTFWKAYESLIDANVLVEGSHRAINIQRYYMEEVAQVANRQRILSCKHFRYIMWKECSQSLKALLLSSLYRSFSLEIAETLEQRNIFTGTKPLLFLAKISEDEWQVWFLASNDSRSCRYFLVHLQQSILDMLAHVRVEQGRLVYYVENGYEKILLRKLQSL</sequence>
<dbReference type="EMBL" id="JANCYU010000073">
    <property type="protein sequence ID" value="KAK4528976.1"/>
    <property type="molecule type" value="Genomic_DNA"/>
</dbReference>
<protein>
    <recommendedName>
        <fullName evidence="9">Cell division control protein 45</fullName>
    </recommendedName>
</protein>
<dbReference type="GO" id="GO:1902977">
    <property type="term" value="P:mitotic DNA replication preinitiation complex assembly"/>
    <property type="evidence" value="ECO:0007669"/>
    <property type="project" value="TreeGrafter"/>
</dbReference>
<accession>A0AAV9IP92</accession>
<dbReference type="Proteomes" id="UP001300502">
    <property type="component" value="Unassembled WGS sequence"/>
</dbReference>
<dbReference type="GO" id="GO:0000727">
    <property type="term" value="P:double-strand break repair via break-induced replication"/>
    <property type="evidence" value="ECO:0007669"/>
    <property type="project" value="TreeGrafter"/>
</dbReference>
<dbReference type="GO" id="GO:0003682">
    <property type="term" value="F:chromatin binding"/>
    <property type="evidence" value="ECO:0007669"/>
    <property type="project" value="TreeGrafter"/>
</dbReference>
<dbReference type="GO" id="GO:0003688">
    <property type="term" value="F:DNA replication origin binding"/>
    <property type="evidence" value="ECO:0007669"/>
    <property type="project" value="TreeGrafter"/>
</dbReference>
<keyword evidence="4" id="KW-0539">Nucleus</keyword>
<dbReference type="PANTHER" id="PTHR10507:SF0">
    <property type="entry name" value="CELL DIVISION CONTROL PROTEIN 45 HOMOLOG"/>
    <property type="match status" value="1"/>
</dbReference>
<keyword evidence="3" id="KW-0235">DNA replication</keyword>
<dbReference type="GO" id="GO:0031261">
    <property type="term" value="C:DNA replication preinitiation complex"/>
    <property type="evidence" value="ECO:0007669"/>
    <property type="project" value="TreeGrafter"/>
</dbReference>
<dbReference type="InterPro" id="IPR003874">
    <property type="entry name" value="CDC45"/>
</dbReference>
<dbReference type="GO" id="GO:0003697">
    <property type="term" value="F:single-stranded DNA binding"/>
    <property type="evidence" value="ECO:0007669"/>
    <property type="project" value="TreeGrafter"/>
</dbReference>
<gene>
    <name evidence="7" type="ORF">GAYE_SCF68G6925</name>
</gene>
<evidence type="ECO:0008006" key="9">
    <source>
        <dbReference type="Google" id="ProtNLM"/>
    </source>
</evidence>
<evidence type="ECO:0000313" key="7">
    <source>
        <dbReference type="EMBL" id="KAK4528976.1"/>
    </source>
</evidence>
<keyword evidence="8" id="KW-1185">Reference proteome</keyword>